<evidence type="ECO:0000259" key="2">
    <source>
        <dbReference type="PROSITE" id="PS50057"/>
    </source>
</evidence>
<dbReference type="Pfam" id="PF00373">
    <property type="entry name" value="FERM_M"/>
    <property type="match status" value="2"/>
</dbReference>
<dbReference type="InterPro" id="IPR019748">
    <property type="entry name" value="FERM_central"/>
</dbReference>
<dbReference type="SUPFAM" id="SSF47031">
    <property type="entry name" value="Second domain of FERM"/>
    <property type="match status" value="4"/>
</dbReference>
<dbReference type="SMART" id="SM00295">
    <property type="entry name" value="B41"/>
    <property type="match status" value="2"/>
</dbReference>
<evidence type="ECO:0000313" key="3">
    <source>
        <dbReference type="EMBL" id="KAK8899504.1"/>
    </source>
</evidence>
<comment type="caution">
    <text evidence="3">The sequence shown here is derived from an EMBL/GenBank/DDBJ whole genome shotgun (WGS) entry which is preliminary data.</text>
</comment>
<name>A0ABR2L808_9EUKA</name>
<proteinExistence type="predicted"/>
<protein>
    <submittedName>
        <fullName evidence="3">FERM domain-containing protein 4B</fullName>
    </submittedName>
</protein>
<dbReference type="Proteomes" id="UP001470230">
    <property type="component" value="Unassembled WGS sequence"/>
</dbReference>
<evidence type="ECO:0000313" key="4">
    <source>
        <dbReference type="Proteomes" id="UP001470230"/>
    </source>
</evidence>
<dbReference type="InterPro" id="IPR000299">
    <property type="entry name" value="FERM_domain"/>
</dbReference>
<feature type="domain" description="FERM" evidence="2">
    <location>
        <begin position="1234"/>
        <end position="1525"/>
    </location>
</feature>
<dbReference type="PROSITE" id="PS50057">
    <property type="entry name" value="FERM_3"/>
    <property type="match status" value="4"/>
</dbReference>
<feature type="region of interest" description="Disordered" evidence="1">
    <location>
        <begin position="192"/>
        <end position="225"/>
    </location>
</feature>
<dbReference type="EMBL" id="JAPFFF010000001">
    <property type="protein sequence ID" value="KAK8899504.1"/>
    <property type="molecule type" value="Genomic_DNA"/>
</dbReference>
<organism evidence="3 4">
    <name type="scientific">Tritrichomonas musculus</name>
    <dbReference type="NCBI Taxonomy" id="1915356"/>
    <lineage>
        <taxon>Eukaryota</taxon>
        <taxon>Metamonada</taxon>
        <taxon>Parabasalia</taxon>
        <taxon>Tritrichomonadida</taxon>
        <taxon>Tritrichomonadidae</taxon>
        <taxon>Tritrichomonas</taxon>
    </lineage>
</organism>
<gene>
    <name evidence="3" type="ORF">M9Y10_001820</name>
</gene>
<feature type="domain" description="FERM" evidence="2">
    <location>
        <begin position="2030"/>
        <end position="2322"/>
    </location>
</feature>
<keyword evidence="4" id="KW-1185">Reference proteome</keyword>
<evidence type="ECO:0000256" key="1">
    <source>
        <dbReference type="SAM" id="MobiDB-lite"/>
    </source>
</evidence>
<dbReference type="InterPro" id="IPR035963">
    <property type="entry name" value="FERM_2"/>
</dbReference>
<feature type="domain" description="FERM" evidence="2">
    <location>
        <begin position="1618"/>
        <end position="1915"/>
    </location>
</feature>
<accession>A0ABR2L808</accession>
<feature type="region of interest" description="Disordered" evidence="1">
    <location>
        <begin position="5395"/>
        <end position="5414"/>
    </location>
</feature>
<feature type="compositionally biased region" description="Basic and acidic residues" evidence="1">
    <location>
        <begin position="5403"/>
        <end position="5414"/>
    </location>
</feature>
<feature type="compositionally biased region" description="Low complexity" evidence="1">
    <location>
        <begin position="200"/>
        <end position="215"/>
    </location>
</feature>
<feature type="domain" description="FERM" evidence="2">
    <location>
        <begin position="820"/>
        <end position="1121"/>
    </location>
</feature>
<reference evidence="3 4" key="1">
    <citation type="submission" date="2024-04" db="EMBL/GenBank/DDBJ databases">
        <title>Tritrichomonas musculus Genome.</title>
        <authorList>
            <person name="Alves-Ferreira E."/>
            <person name="Grigg M."/>
            <person name="Lorenzi H."/>
            <person name="Galac M."/>
        </authorList>
    </citation>
    <scope>NUCLEOTIDE SEQUENCE [LARGE SCALE GENOMIC DNA]</scope>
    <source>
        <strain evidence="3 4">EAF2021</strain>
    </source>
</reference>
<dbReference type="InterPro" id="IPR019749">
    <property type="entry name" value="Band_41_domain"/>
</dbReference>
<sequence length="5977" mass="681059">MDDDTVILYTTDSLEDQTPNSYSYPIDITGEECLKLAMENIGMVPLPGYNLLLRTNHKNSWIDFQVSLRAQGVQTGDMIIVLPSFFELPADSSTNLNSSGSSLFNSTFESDSSFYNPTTFDSGSYADSHLVPSPMPDTLLIQPSQLDPGFENPSPLIDNSFNINEAYEAVPAPQLPFEPIKIEAINMDEIGSMSDEEPDNTNSNLNSNDSINNSSGLIAESPTISNNSNAISDTLSSDFGNSPITPNNNVVNSNMVSSFDSGNFSGMNSSNELPSILMTYSGNLPLNRNRNRTVRFQSISGSGSDNENADVDLFVGDDALDLQTHAFDTFRNFEKIETPKKKEGDTQTVALATYEGFDKGGKVFTYELTLSYEHFLEEVLKNLNLEKEGRYVIVVKRANEKKIFGRDNFLDEYLLQNQDSVYLFKCLHKIKIDSSNFVPEVMNLDLSKSVDDLCADIGRHFGFEGYLTYNLYTVEEEKPRPLDGTLTVLEQTEHIKRFTFQKQYYVFSGEDLFTLDTAKIAVHDAMRQLPKDNVILNEEEAAKILLLYAIADKKRGKPIDYFKFANKANTYLPDSCRDMKLTSKMKSYLKQYKNVDPFNAIRRILNFLRHKQGFGSYNFSKSRVEIKYKGRKMRQPMIIQVAPYCLRFIRPVSNILEDRVSYSKIFSNELLGERLQIQFSTRKGRQAKYTIIGPDSEKIKFLMEQYMLIIRKIQHQRAKERANKFGGAVIDRIDEHDKVMLYTYTSFNDKEPKLLPFDLKMDGMIATQYAEQNLGIPHSENNVMIIRIYKEMFQWAKSGQMIRMLKVQNEMHAYLLRNNRPIRFHFSDGHTTKIIIDITKPIEELVEVVFHHLKITPMLGYTFFSLEDPKNPKPLDSRFTIPEVCRNWDDLLFKRRFFVISGEVLSNAFSTHSTFADCQEQFLKGGCKVTEDQIIELAVLAHYANADDASTVKNIKIIDWSKEAPQGFKVTKKFQTKLTEALKKSSPIDSFSAARSYLGKVRKIKEFGTEKFLAQYTDLTPPPSKDGKPTKGLVLEEVTLIVGPLRVIILQQLPKGEIVVIKDLSYRLIVTIESLGHRMIIRHINGDDTISGFELKVKNANVALMLINYNIKIIHDLMLAKQRKRKAEAEENAKRLAGGYIDENGIIRTRMMDFYVSKDLTKSDKLPKVWLELEKSGDEVVQILTPIMKLNPEIKWVILMRLVRKEWAWVLFENTLESVEPERLSIIYVLEAYPMIEVKFSMGMTKTMKLPIYKKVSELVDIIADKLNLNSSIGFTLFLLKGKEEIPLDGNITLPEQTPIYDHLFFKRRFFILSKFDMEDDDSLYQLFCDVRALVHAGKIEMASENALKLMYYELKVDYPIPLTKESIPKDHENYLPIGMKPKEKVSKFIKTMIDEHPVKDRREAMIEYIRLARTLPTFGTEKYDLVLVEEKKDTVERSNVFIYIGPYKIIIKDESQKKILFTIPSYKLLLGVNSTEQEFCISYHNNEDNTIIEKIHLESPNSQKISGFILSYLQCLSQILLKRIKTNDETQPTDRIELKTVYGYDIEHYVKCTYDIRWTGDIVIESACRGLGLDLEGQYSCLLRKSNEDFEWVEPDVVFGTLNPTFALYVHIYHEFMPVQVTAPVTGYERFMYLKVTRKVKKLVDEVAFKMFIDNPAGYTLYYDNLGILVPLDLMDPIPYHVIDFSKLIFKRRFMIYTKEDVISPISSAMIYPDSKERFQNGKFNISSQRMLELVGYQLIAESGDDQEVQSIEVPDDLSSYIPKDYTPKPDFKDRLKTALTARASAKTKNTKARSAFIVGTSKLKNFRCEFFNCYDFHKEASFIGSKSRKRLLKMLLDPNTMVLLDATTEKQIIYAPHKNIVSTHLIKNNVIMQITSRSGTKNQSLDRVVVASDNAAKIVATILNYRHVVLPSLDKRESIQKLPSINPQFQALVDQNFLSNGTVDMKISRQLEHPKPPIHTMSKKYNVKEAIQAGLYRITYPDKGDYMILSSKERKRYDNKYTWLSVEDNLIDADPIENSHCFIMLEKPYCQVIGENMHIKENYVDMKTIIIDLCKVLVDEFGFGNYLGYTLYEFWEGKQRPLDFLYNIPTNMENYIEVVLRRRFFLFTKEILEDENTLRASYKSVKNHVLTGNTMIISDDAAAELAIYSLYYTAQFKSDVLPIISTMNEQKLRPLLPNGIKASPNILKKFTALGTVIEPLEPLEAAMKYIILANSCIGFGMEEYPCYYSEVNNFSMTNVNALIRLCPYYISCVYDDKVQDEITRFGWNNIVEYTRDDIVTKVRYQNDSGVFISIELKSDKDCREIFSFFNDMMDLFTRVDLSHLGELQEDETIQENFNFEDFDLEMVADDNFNYDDLNAIRVYQNKADFELGNVADNESIQFLEDTAKLGKIEDNEWKWRATEDGLMMKRASNLLDELSRDLDFDSLESLSAQDYTYRINLINEELKKYDFDDETKTNFLNIANSLESLRDSSLNADDFELAEPRKLLITRQFMICRGYIEDKIVLIKSKVEEENLEDQEDINPNTLALSYNLVGASEIMENIINLMNMKDNEMEPAKRQFKVVKTTIITHSRLTTQISGIILKNKDPAILPQLINPLLLQLKNTELEVKDLIVQGKENNEDFSDINELLIDFNKLIQNLEISPALQQTNQPLKTNKYVLMTGDLREMPTLVKSLEETNEALNELDENDLLSFPDLQLYKSNLSLSIHYINDRMVTLQSNPLNDVARSEMLRALNDLQETFASLQLPEDTPEVKENKRVFKVVKTTIKSRGFLRRELLKVSTINITPNNVQAIEIDLNNLINRHGGLDPELKDKIHDEDPEKVDAALKTLRDSRFLISGLSTQLQNTPASGEVIAKLQKVICDLDLKLPEIKNLGVLVNRIGNDFTYPVIVESLEANIKNALIEPPPTEDINQCPHLARFRQLQIDTAKLLNQIRSTLDSPSIRSNPDLHERISALYSRCVANYSKQIDLRRLIQSHPYDKDILNRIIELVDDLDNIASKLSAANQSILDPSLSILLSNQLNLLLKDLKSCDTALRGAPLDVFHEPPSDDLIAELDELLNGLTNYLVPQIDQSLSRGIMVPQYTELQTKVKTLLPLIPNYLEAGKHQTNEFFVMTPTMKDIILNTKSSTEAIDSLSGADQYTDRLITIFDHIMLGSDANFDISFDLLQSVVDSLADFIKLTEEYAETPGIADEAKLLLKDFSFKGTNLEQSLITTIKSQDSDQLEHSKDLILQFRGNLQQIPAPIRSSLDQKKFSLMISKISIIIRNCNYAISCIRHLPYQKKLLINSSKFTKITKDDEIEDSIPIVKEQCDEMNNHLEKLLSYSLLKEKKATLEIIQQMKDTFDPLNSYFDGMDENDLLEILVKLNDSKIFMKESSIFIAPVVDDPNLISCERIRSDNVNILMRAIQAPHLTYETSNQMFEELRPQLEIVDPLLSEFKERDDVVNQKEFKKLLDSYSLDINSSISNLLTTKKVEQQKIVDDLYRETSTVLPVLMENPEYGEFQTEVTILFEILSKYTSLPLLSIRFTTPLQVKKEIYSKSNCKDLLTKTIEEIGSNTTLLSPDLSDGLANLMNSLISSPESIPRYLSHVSRLLFTSITSRNLLYAPVAVRAAISGFDDRNDMFDLLEMLIIQTARRASIQLNLIHQPFNEIEAEFAEKKENFNEQQRFWFAHSSKSLKSMDTTLLIQCPSITTFVFDYVPMHKIQQNLLLLSDSLNKTNLRSAAKNYEDWLFQSDMAAAAFFMAHMDQIASVCDDLLSESHHKVPSFLKEFVRNSANILKEIDRCVFYCTPSLSQLARLYLDFSGKYFEELKTIFSDDKTVLISSSVDSLTRIKPVILYWANNFANVDEYQYTSTIQSCGCPIVSRTADIQSSSIPPEAENSVALDIAPANGKLTTINAVIKSGIKNEIEKAEKLQKTADKANEIAFEIIARPPYGNETKISKEVGRYGKAVSAILEKLAKHHKIDYSQLPSDAVYQRSEDDFLDEIDDPKMKDYLREIRKFLKKVTTIKLHGMLRTALTGRILSRNEINEHKYPGLLDPILLINDCETRGILSIDAIQSKDKNIKVEKEKLCSSSSQEIENILFRKLQHSFLIQRLTSLKQQQILEFPIVLSRLSQIEEAEKVRIGKEEITASYDFIVKQFDKLNERSDLKELQKNYIPDQILIQQIILAKMIRDQQTNPASPSKFAKRINKAMESLLLSAIEQLKTSTPKQTTLTELSAMLNRGFAQITLINVLIQLLQFIIIVDPDILKFAQSPEGQEAITSPLPIEQIGREQSRIAQDIQLVSKPGLLYSSLQSYMQPNTVIKIRVIISLLNILTSEEAEDFMTKNIIPTVADLLDFAVTQQNLIIQSRTDQENAPTLIDTELITKSQQMIMNLTLRTSLLYRLLTAKDAQILINPNGLAALQELKSKLALTNEEIELHTNSIVAQVLSSEISSNEIQGISADDLTSQQLMLVQLSTLIASGVVNLKLNLKASLHATLRAIQPHQIAEMSSNKDAFAAIKPLHHPYYTLDSYLLENHFQLKLHNIYAIREAIVKLEIKFPDLQKSNGIIDVSKYSDKELASLRSTAANIVSKHLASDSTVIKSIESLNEEDGETIHGILLAIERIIHLNEKKELTRFNLLENHIFDVECTRQILNESEKMKKQKEDSLFQENVDSNSEVVIEEEEEEADSNKEKSQTIINPYLKLEEIESELEISERAIFASRVLVEISVLARRRAELSSKLTHKDAASKIGEISEKRLSKLILSLKEQYESGEDLPEYLEPLTPEQLITQQLLLQSLIQQLTNDTFIQTCGIDLDVMKNFPTSQLVPLFFDSLLRQASTNPNSLRSLQNPELRSLVYVCDLAPYHVARLTLYRKMLLYIKSIITTLDLNQKYSKLSSSKQEFLTNKAYDKNELVPIHELLRVSLSLKAASSEVQVAHLSEEKNKQIRELNATHKLSLQLKPTNLYFQLSEANSTKASTEFGYNPFNIELDHSLIKVISNPTSIEKQELQRLQLLLQLLPFDDELHQKLIQMVRSVFSIAPTMINLPIDEVRSLLLSLTRKSIDQLTQIYNIDDLDYFPEQLNGLIQSGSQLTSLLIAISNHLPSSVTLKPVDVLVYISNLSINCISINDEKNKEEFRSNLVDFLDELKKLEAALMPLLPIDEFNYNKLDVYAGLARSLKAKDVNLSTFNFTEFNAQNVASKIIEKDEKGKDDKLIKDGAEIQKSIKHIYVSSVKIITHGVRVVGLNNFHRLVVNKITEGTTNPYDLIRSLTNLHDARSMISDCSDNLDSSLSKYIFAVRSQTESDSLAARIEFHKILNSISLAQAATLRGFEIADKTTFSFYSDAITMFSASFANIISLADLKTEGTKSTAQIRRTVRAINRTISQLSDELAYAEIEDKLLKKDKEKKAKKKAKNKEEDEEQKKESTPIEKSRLLFIKILTKAAMFVSCTGSAYASARVPETRATFVKGEEANYNEMLGELKDNSTDINKLNTDRDAAENFNLDFSSLLNTLNNFVVSSGKIEEINENEYDDDEQKVEENLDDIAYVTSKLVTLNNALSKVAISASKMTDVTPLVPDILNADRLRKNFTLPPVPNDTFNLKIQDAVDPIEKMVNDYNSKISSLVEMLNGSGDGSSQLFVNNATIAQTMNDAAGNLYLSLEQILRATTVVYNVESQSEMTNNCQLAATAFNKLLQMLRSKFLLRPDDWNNKSEKYTKITAKALEKALKEAKKAKKAGMKEQEHSSLLQRLKMTYEKLLAARGALQVIHERLYSRSRTTNENESPLAVIDREWGMRISEIGIDQASVTLDCMFRYKDNPEDVSDLDQLLSFADSLANECNNGQKHASLMLGNEEQRELNNNTELNANLVLNGIESTSQIYIEKGGEGTIEEKTLKENLKVNNNLIKSILASSQASVESKDSLEKLISNTQIKDSRGKNKNVVLSSLSAPLNSVTSRTSHVKDDLLKKLQLETNVVAARIRLQHAEKVLRKI</sequence>